<comment type="caution">
    <text evidence="3">The sequence shown here is derived from an EMBL/GenBank/DDBJ whole genome shotgun (WGS) entry which is preliminary data.</text>
</comment>
<dbReference type="InterPro" id="IPR008963">
    <property type="entry name" value="Purple_acid_Pase-like_N"/>
</dbReference>
<dbReference type="Gene3D" id="3.60.21.10">
    <property type="match status" value="1"/>
</dbReference>
<dbReference type="PANTHER" id="PTHR45867:SF3">
    <property type="entry name" value="ACID PHOSPHATASE TYPE 7"/>
    <property type="match status" value="1"/>
</dbReference>
<sequence length="401" mass="45587">MNKRREFLKQVSLLSVGVLTTKGNTSVMAKDVQPLSLHPNAFAVPPYLQHLTPTSTWVMFITAEKAYSWLEYEGESGITQKAHMEEDGIYDSYTTLHKIQIPDLRPGETYRYRACSKPITLFEPYKLEYGAEIATPWYTFRTPTTDSAEVSCLVLNDIHDSPQAFGKLLDTVKDRTFDFVALNGDTFNYQTDEKQIIDNLLTPCTTLFASKTPFIMIRGNHETRGKFRRAFKNYFTLPNNSYHFTFNQGPVCWVILDTGEDKPDDHPVYAGIVAFDALRERQARWLEEVVKTKAYKEAAYRVVIMHIPPYHSGDWHGPTHCRTVFDPIFASNDVDLVVSGHTHRYGIHPPKGVQKYPVIIGGGSKDGTRTAIHITANEKQLHLDMILDDGRKVGEYTIKAT</sequence>
<dbReference type="PANTHER" id="PTHR45867">
    <property type="entry name" value="PURPLE ACID PHOSPHATASE"/>
    <property type="match status" value="1"/>
</dbReference>
<keyword evidence="1" id="KW-0732">Signal</keyword>
<feature type="domain" description="Calcineurin-like phosphoesterase" evidence="2">
    <location>
        <begin position="153"/>
        <end position="345"/>
    </location>
</feature>
<dbReference type="RefSeq" id="WP_202102821.1">
    <property type="nucleotide sequence ID" value="NZ_JAERTY010000004.1"/>
</dbReference>
<protein>
    <submittedName>
        <fullName evidence="3">Metallophosphoesterase</fullName>
    </submittedName>
</protein>
<keyword evidence="4" id="KW-1185">Reference proteome</keyword>
<evidence type="ECO:0000259" key="2">
    <source>
        <dbReference type="Pfam" id="PF00149"/>
    </source>
</evidence>
<evidence type="ECO:0000313" key="4">
    <source>
        <dbReference type="Proteomes" id="UP000625283"/>
    </source>
</evidence>
<proteinExistence type="predicted"/>
<evidence type="ECO:0000313" key="3">
    <source>
        <dbReference type="EMBL" id="MBL1409073.1"/>
    </source>
</evidence>
<accession>A0ABS1R311</accession>
<dbReference type="InterPro" id="IPR004843">
    <property type="entry name" value="Calcineurin-like_PHP"/>
</dbReference>
<organism evidence="3 4">
    <name type="scientific">Sphingobacterium faecale</name>
    <dbReference type="NCBI Taxonomy" id="2803775"/>
    <lineage>
        <taxon>Bacteria</taxon>
        <taxon>Pseudomonadati</taxon>
        <taxon>Bacteroidota</taxon>
        <taxon>Sphingobacteriia</taxon>
        <taxon>Sphingobacteriales</taxon>
        <taxon>Sphingobacteriaceae</taxon>
        <taxon>Sphingobacterium</taxon>
    </lineage>
</organism>
<name>A0ABS1R311_9SPHI</name>
<dbReference type="EMBL" id="JAERTY010000004">
    <property type="protein sequence ID" value="MBL1409073.1"/>
    <property type="molecule type" value="Genomic_DNA"/>
</dbReference>
<dbReference type="Pfam" id="PF00149">
    <property type="entry name" value="Metallophos"/>
    <property type="match status" value="1"/>
</dbReference>
<dbReference type="Proteomes" id="UP000625283">
    <property type="component" value="Unassembled WGS sequence"/>
</dbReference>
<dbReference type="SUPFAM" id="SSF49363">
    <property type="entry name" value="Purple acid phosphatase, N-terminal domain"/>
    <property type="match status" value="1"/>
</dbReference>
<evidence type="ECO:0000256" key="1">
    <source>
        <dbReference type="ARBA" id="ARBA00022729"/>
    </source>
</evidence>
<gene>
    <name evidence="3" type="ORF">JKG61_09955</name>
</gene>
<dbReference type="InterPro" id="IPR029052">
    <property type="entry name" value="Metallo-depent_PP-like"/>
</dbReference>
<dbReference type="SUPFAM" id="SSF56300">
    <property type="entry name" value="Metallo-dependent phosphatases"/>
    <property type="match status" value="1"/>
</dbReference>
<reference evidence="3 4" key="1">
    <citation type="submission" date="2021-01" db="EMBL/GenBank/DDBJ databases">
        <title>C459-1 draft genome sequence.</title>
        <authorList>
            <person name="Zhang X.-F."/>
        </authorList>
    </citation>
    <scope>NUCLEOTIDE SEQUENCE [LARGE SCALE GENOMIC DNA]</scope>
    <source>
        <strain evidence="4">C459-1</strain>
    </source>
</reference>